<organism evidence="2 3">
    <name type="scientific">Sphingomonas telluris</name>
    <dbReference type="NCBI Taxonomy" id="2907998"/>
    <lineage>
        <taxon>Bacteria</taxon>
        <taxon>Pseudomonadati</taxon>
        <taxon>Pseudomonadota</taxon>
        <taxon>Alphaproteobacteria</taxon>
        <taxon>Sphingomonadales</taxon>
        <taxon>Sphingomonadaceae</taxon>
        <taxon>Sphingomonas</taxon>
    </lineage>
</organism>
<proteinExistence type="predicted"/>
<gene>
    <name evidence="2" type="ORF">LZ016_15260</name>
</gene>
<evidence type="ECO:0000313" key="3">
    <source>
        <dbReference type="Proteomes" id="UP001203058"/>
    </source>
</evidence>
<dbReference type="InterPro" id="IPR012318">
    <property type="entry name" value="HTH_CRP"/>
</dbReference>
<protein>
    <submittedName>
        <fullName evidence="2">Crp/Fnr family transcriptional regulator</fullName>
    </submittedName>
</protein>
<dbReference type="RefSeq" id="WP_241448328.1">
    <property type="nucleotide sequence ID" value="NZ_JAKZHW010000002.1"/>
</dbReference>
<dbReference type="PROSITE" id="PS51063">
    <property type="entry name" value="HTH_CRP_2"/>
    <property type="match status" value="1"/>
</dbReference>
<accession>A0ABS9VR49</accession>
<dbReference type="Pfam" id="PF13545">
    <property type="entry name" value="HTH_Crp_2"/>
    <property type="match status" value="1"/>
</dbReference>
<evidence type="ECO:0000313" key="2">
    <source>
        <dbReference type="EMBL" id="MCH8617455.1"/>
    </source>
</evidence>
<feature type="domain" description="HTH crp-type" evidence="1">
    <location>
        <begin position="43"/>
        <end position="116"/>
    </location>
</feature>
<dbReference type="Proteomes" id="UP001203058">
    <property type="component" value="Unassembled WGS sequence"/>
</dbReference>
<comment type="caution">
    <text evidence="2">The sequence shown here is derived from an EMBL/GenBank/DDBJ whole genome shotgun (WGS) entry which is preliminary data.</text>
</comment>
<keyword evidence="3" id="KW-1185">Reference proteome</keyword>
<sequence length="145" mass="15952">MRIPHGAVREAAAMFPALAEALWRDCMVDASILAQWVVNVGRRDARARIAHVLCEIATRLGAGPAKGEIMFPFPVTQMQLADITGLTAVHVNRTLQGLRRERLADIKHNACIYDWDALAEAGDFDAAYLQTDVSPQKRLPFAQAS</sequence>
<reference evidence="2 3" key="1">
    <citation type="submission" date="2022-03" db="EMBL/GenBank/DDBJ databases">
        <authorList>
            <person name="Jo J.-H."/>
            <person name="Im W.-T."/>
        </authorList>
    </citation>
    <scope>NUCLEOTIDE SEQUENCE [LARGE SCALE GENOMIC DNA]</scope>
    <source>
        <strain evidence="2 3">SM33</strain>
    </source>
</reference>
<dbReference type="InterPro" id="IPR036390">
    <property type="entry name" value="WH_DNA-bd_sf"/>
</dbReference>
<dbReference type="Gene3D" id="2.60.120.10">
    <property type="entry name" value="Jelly Rolls"/>
    <property type="match status" value="1"/>
</dbReference>
<evidence type="ECO:0000259" key="1">
    <source>
        <dbReference type="PROSITE" id="PS51063"/>
    </source>
</evidence>
<name>A0ABS9VR49_9SPHN</name>
<dbReference type="EMBL" id="JAKZHW010000002">
    <property type="protein sequence ID" value="MCH8617455.1"/>
    <property type="molecule type" value="Genomic_DNA"/>
</dbReference>
<dbReference type="SUPFAM" id="SSF46785">
    <property type="entry name" value="Winged helix' DNA-binding domain"/>
    <property type="match status" value="1"/>
</dbReference>
<dbReference type="InterPro" id="IPR014710">
    <property type="entry name" value="RmlC-like_jellyroll"/>
</dbReference>